<organism evidence="2 3">
    <name type="scientific">Crepidotus variabilis</name>
    <dbReference type="NCBI Taxonomy" id="179855"/>
    <lineage>
        <taxon>Eukaryota</taxon>
        <taxon>Fungi</taxon>
        <taxon>Dikarya</taxon>
        <taxon>Basidiomycota</taxon>
        <taxon>Agaricomycotina</taxon>
        <taxon>Agaricomycetes</taxon>
        <taxon>Agaricomycetidae</taxon>
        <taxon>Agaricales</taxon>
        <taxon>Agaricineae</taxon>
        <taxon>Crepidotaceae</taxon>
        <taxon>Crepidotus</taxon>
    </lineage>
</organism>
<feature type="transmembrane region" description="Helical" evidence="1">
    <location>
        <begin position="275"/>
        <end position="295"/>
    </location>
</feature>
<protein>
    <submittedName>
        <fullName evidence="2">Uncharacterized protein</fullName>
    </submittedName>
</protein>
<dbReference type="OrthoDB" id="3038990at2759"/>
<feature type="transmembrane region" description="Helical" evidence="1">
    <location>
        <begin position="248"/>
        <end position="269"/>
    </location>
</feature>
<dbReference type="Proteomes" id="UP000807306">
    <property type="component" value="Unassembled WGS sequence"/>
</dbReference>
<accession>A0A9P6EB74</accession>
<evidence type="ECO:0000313" key="2">
    <source>
        <dbReference type="EMBL" id="KAF9525654.1"/>
    </source>
</evidence>
<feature type="transmembrane region" description="Helical" evidence="1">
    <location>
        <begin position="144"/>
        <end position="169"/>
    </location>
</feature>
<feature type="transmembrane region" description="Helical" evidence="1">
    <location>
        <begin position="111"/>
        <end position="132"/>
    </location>
</feature>
<keyword evidence="1" id="KW-0472">Membrane</keyword>
<gene>
    <name evidence="2" type="ORF">CPB83DRAFT_909006</name>
</gene>
<dbReference type="AlphaFoldDB" id="A0A9P6EB74"/>
<reference evidence="2" key="1">
    <citation type="submission" date="2020-11" db="EMBL/GenBank/DDBJ databases">
        <authorList>
            <consortium name="DOE Joint Genome Institute"/>
            <person name="Ahrendt S."/>
            <person name="Riley R."/>
            <person name="Andreopoulos W."/>
            <person name="Labutti K."/>
            <person name="Pangilinan J."/>
            <person name="Ruiz-Duenas F.J."/>
            <person name="Barrasa J.M."/>
            <person name="Sanchez-Garcia M."/>
            <person name="Camarero S."/>
            <person name="Miyauchi S."/>
            <person name="Serrano A."/>
            <person name="Linde D."/>
            <person name="Babiker R."/>
            <person name="Drula E."/>
            <person name="Ayuso-Fernandez I."/>
            <person name="Pacheco R."/>
            <person name="Padilla G."/>
            <person name="Ferreira P."/>
            <person name="Barriuso J."/>
            <person name="Kellner H."/>
            <person name="Castanera R."/>
            <person name="Alfaro M."/>
            <person name="Ramirez L."/>
            <person name="Pisabarro A.G."/>
            <person name="Kuo A."/>
            <person name="Tritt A."/>
            <person name="Lipzen A."/>
            <person name="He G."/>
            <person name="Yan M."/>
            <person name="Ng V."/>
            <person name="Cullen D."/>
            <person name="Martin F."/>
            <person name="Rosso M.-N."/>
            <person name="Henrissat B."/>
            <person name="Hibbett D."/>
            <person name="Martinez A.T."/>
            <person name="Grigoriev I.V."/>
        </authorList>
    </citation>
    <scope>NUCLEOTIDE SEQUENCE</scope>
    <source>
        <strain evidence="2">CBS 506.95</strain>
    </source>
</reference>
<dbReference type="EMBL" id="MU157881">
    <property type="protein sequence ID" value="KAF9525654.1"/>
    <property type="molecule type" value="Genomic_DNA"/>
</dbReference>
<evidence type="ECO:0000256" key="1">
    <source>
        <dbReference type="SAM" id="Phobius"/>
    </source>
</evidence>
<sequence>MTLDMAPVLNPTTPLTFMPPEYEIYASLNEYILIGSISVRSQNQNLIASVLDLALAGLTSVPSSSLPQGSPPFYFKFLALSCVHASTLIFATGDSLPCLVKTNDRCKLYGLTLACLFFVNRMSTNTLFYARIYAVDKINTNKYVLAFCGLFWLFSAGGGSLVFVAMIHYYQPPNAYGCTLNAGSHWQILLLPASEALFDLLVCIVMTYKISRESSEVDNFRSWRKWFGQRRNSNTRIADRLRRDNQMYFSLTACIKIPEIIIIILALPIPKITLFQSMLIYPDVVVTNILVTRIYRNMKLRRKGLVDFGTTDQATFPDLDQLIRIPNLEISAPSTGEIL</sequence>
<comment type="caution">
    <text evidence="2">The sequence shown here is derived from an EMBL/GenBank/DDBJ whole genome shotgun (WGS) entry which is preliminary data.</text>
</comment>
<keyword evidence="1" id="KW-1133">Transmembrane helix</keyword>
<proteinExistence type="predicted"/>
<evidence type="ECO:0000313" key="3">
    <source>
        <dbReference type="Proteomes" id="UP000807306"/>
    </source>
</evidence>
<keyword evidence="1" id="KW-0812">Transmembrane</keyword>
<name>A0A9P6EB74_9AGAR</name>
<feature type="transmembrane region" description="Helical" evidence="1">
    <location>
        <begin position="189"/>
        <end position="208"/>
    </location>
</feature>
<keyword evidence="3" id="KW-1185">Reference proteome</keyword>